<sequence>MMEADWPPEAQPLAVSADSRTGMMRGRDPVVGCRGGHPSSPFPLSETEGLRGRHLWDSQHGARYGAGLRQCTTRCAECQTAMVLLNAGVTAAALT</sequence>
<reference evidence="2" key="1">
    <citation type="submission" date="2023-01" db="EMBL/GenBank/DDBJ databases">
        <title>Colletotrichum chrysophilum M932 genome sequence.</title>
        <authorList>
            <person name="Baroncelli R."/>
        </authorList>
    </citation>
    <scope>NUCLEOTIDE SEQUENCE</scope>
    <source>
        <strain evidence="2">M932</strain>
    </source>
</reference>
<proteinExistence type="predicted"/>
<dbReference type="EMBL" id="JAQOWY010000581">
    <property type="protein sequence ID" value="KAK1840226.1"/>
    <property type="molecule type" value="Genomic_DNA"/>
</dbReference>
<keyword evidence="3" id="KW-1185">Reference proteome</keyword>
<organism evidence="2 3">
    <name type="scientific">Colletotrichum chrysophilum</name>
    <dbReference type="NCBI Taxonomy" id="1836956"/>
    <lineage>
        <taxon>Eukaryota</taxon>
        <taxon>Fungi</taxon>
        <taxon>Dikarya</taxon>
        <taxon>Ascomycota</taxon>
        <taxon>Pezizomycotina</taxon>
        <taxon>Sordariomycetes</taxon>
        <taxon>Hypocreomycetidae</taxon>
        <taxon>Glomerellales</taxon>
        <taxon>Glomerellaceae</taxon>
        <taxon>Colletotrichum</taxon>
        <taxon>Colletotrichum gloeosporioides species complex</taxon>
    </lineage>
</organism>
<protein>
    <submittedName>
        <fullName evidence="2">Uncharacterized protein</fullName>
    </submittedName>
</protein>
<dbReference type="Proteomes" id="UP001243330">
    <property type="component" value="Unassembled WGS sequence"/>
</dbReference>
<dbReference type="AlphaFoldDB" id="A0AAD9ECR6"/>
<accession>A0AAD9ECR6</accession>
<evidence type="ECO:0000313" key="2">
    <source>
        <dbReference type="EMBL" id="KAK1840226.1"/>
    </source>
</evidence>
<name>A0AAD9ECR6_9PEZI</name>
<feature type="region of interest" description="Disordered" evidence="1">
    <location>
        <begin position="1"/>
        <end position="48"/>
    </location>
</feature>
<comment type="caution">
    <text evidence="2">The sequence shown here is derived from an EMBL/GenBank/DDBJ whole genome shotgun (WGS) entry which is preliminary data.</text>
</comment>
<evidence type="ECO:0000256" key="1">
    <source>
        <dbReference type="SAM" id="MobiDB-lite"/>
    </source>
</evidence>
<gene>
    <name evidence="2" type="ORF">CCHR01_17151</name>
</gene>
<evidence type="ECO:0000313" key="3">
    <source>
        <dbReference type="Proteomes" id="UP001243330"/>
    </source>
</evidence>